<reference evidence="2 3" key="1">
    <citation type="journal article" date="2024" name="Ann. Entomol. Soc. Am.">
        <title>Genomic analyses of the southern and eastern yellowjacket wasps (Hymenoptera: Vespidae) reveal evolutionary signatures of social life.</title>
        <authorList>
            <person name="Catto M.A."/>
            <person name="Caine P.B."/>
            <person name="Orr S.E."/>
            <person name="Hunt B.G."/>
            <person name="Goodisman M.A.D."/>
        </authorList>
    </citation>
    <scope>NUCLEOTIDE SEQUENCE [LARGE SCALE GENOMIC DNA]</scope>
    <source>
        <strain evidence="2">233</strain>
        <tissue evidence="2">Head and thorax</tissue>
    </source>
</reference>
<gene>
    <name evidence="2" type="ORF">V1478_015114</name>
</gene>
<evidence type="ECO:0000256" key="1">
    <source>
        <dbReference type="SAM" id="MobiDB-lite"/>
    </source>
</evidence>
<dbReference type="AlphaFoldDB" id="A0ABD2A4Y5"/>
<evidence type="ECO:0000313" key="2">
    <source>
        <dbReference type="EMBL" id="KAL2715416.1"/>
    </source>
</evidence>
<dbReference type="Proteomes" id="UP001607302">
    <property type="component" value="Unassembled WGS sequence"/>
</dbReference>
<sequence length="89" mass="10028">MLVVVVLGGDDSSSGGGSASASEFNQSRMQIRQSRGRKRRQRTIVSDGMLERSKRRDFTRRSKDVHSSRNRHGLGNDLPFIEARTTNHE</sequence>
<dbReference type="EMBL" id="JAUDFV010000155">
    <property type="protein sequence ID" value="KAL2715416.1"/>
    <property type="molecule type" value="Genomic_DNA"/>
</dbReference>
<name>A0ABD2A4Y5_VESSQ</name>
<organism evidence="2 3">
    <name type="scientific">Vespula squamosa</name>
    <name type="common">Southern yellow jacket</name>
    <name type="synonym">Wasp</name>
    <dbReference type="NCBI Taxonomy" id="30214"/>
    <lineage>
        <taxon>Eukaryota</taxon>
        <taxon>Metazoa</taxon>
        <taxon>Ecdysozoa</taxon>
        <taxon>Arthropoda</taxon>
        <taxon>Hexapoda</taxon>
        <taxon>Insecta</taxon>
        <taxon>Pterygota</taxon>
        <taxon>Neoptera</taxon>
        <taxon>Endopterygota</taxon>
        <taxon>Hymenoptera</taxon>
        <taxon>Apocrita</taxon>
        <taxon>Aculeata</taxon>
        <taxon>Vespoidea</taxon>
        <taxon>Vespidae</taxon>
        <taxon>Vespinae</taxon>
        <taxon>Vespula</taxon>
    </lineage>
</organism>
<accession>A0ABD2A4Y5</accession>
<proteinExistence type="predicted"/>
<evidence type="ECO:0000313" key="3">
    <source>
        <dbReference type="Proteomes" id="UP001607302"/>
    </source>
</evidence>
<keyword evidence="3" id="KW-1185">Reference proteome</keyword>
<feature type="region of interest" description="Disordered" evidence="1">
    <location>
        <begin position="1"/>
        <end position="89"/>
    </location>
</feature>
<protein>
    <submittedName>
        <fullName evidence="2">Uncharacterized protein</fullName>
    </submittedName>
</protein>
<feature type="compositionally biased region" description="Basic and acidic residues" evidence="1">
    <location>
        <begin position="49"/>
        <end position="67"/>
    </location>
</feature>
<comment type="caution">
    <text evidence="2">The sequence shown here is derived from an EMBL/GenBank/DDBJ whole genome shotgun (WGS) entry which is preliminary data.</text>
</comment>